<organism evidence="4 5">
    <name type="scientific">Pseudohaliea rubra DSM 19751</name>
    <dbReference type="NCBI Taxonomy" id="1265313"/>
    <lineage>
        <taxon>Bacteria</taxon>
        <taxon>Pseudomonadati</taxon>
        <taxon>Pseudomonadota</taxon>
        <taxon>Gammaproteobacteria</taxon>
        <taxon>Cellvibrionales</taxon>
        <taxon>Halieaceae</taxon>
        <taxon>Pseudohaliea</taxon>
    </lineage>
</organism>
<dbReference type="EMBL" id="AUVB01000084">
    <property type="protein sequence ID" value="KGE02800.1"/>
    <property type="molecule type" value="Genomic_DNA"/>
</dbReference>
<feature type="transmembrane region" description="Helical" evidence="2">
    <location>
        <begin position="9"/>
        <end position="27"/>
    </location>
</feature>
<evidence type="ECO:0000259" key="3">
    <source>
        <dbReference type="PROSITE" id="PS51724"/>
    </source>
</evidence>
<dbReference type="PANTHER" id="PTHR38687">
    <property type="entry name" value="CELL DIVISION PROTEIN DEDD-RELATED"/>
    <property type="match status" value="1"/>
</dbReference>
<evidence type="ECO:0000256" key="1">
    <source>
        <dbReference type="SAM" id="MobiDB-lite"/>
    </source>
</evidence>
<dbReference type="PANTHER" id="PTHR38687:SF1">
    <property type="entry name" value="CELL DIVISION PROTEIN DEDD"/>
    <property type="match status" value="1"/>
</dbReference>
<feature type="region of interest" description="Disordered" evidence="1">
    <location>
        <begin position="39"/>
        <end position="113"/>
    </location>
</feature>
<dbReference type="InterPro" id="IPR007730">
    <property type="entry name" value="SPOR-like_dom"/>
</dbReference>
<dbReference type="OrthoDB" id="7069135at2"/>
<dbReference type="GO" id="GO:0032153">
    <property type="term" value="C:cell division site"/>
    <property type="evidence" value="ECO:0007669"/>
    <property type="project" value="TreeGrafter"/>
</dbReference>
<feature type="domain" description="SPOR" evidence="3">
    <location>
        <begin position="122"/>
        <end position="201"/>
    </location>
</feature>
<keyword evidence="2" id="KW-0472">Membrane</keyword>
<name>A0A095VN45_9GAMM</name>
<dbReference type="InterPro" id="IPR052521">
    <property type="entry name" value="Cell_div_SPOR-domain"/>
</dbReference>
<keyword evidence="5" id="KW-1185">Reference proteome</keyword>
<protein>
    <submittedName>
        <fullName evidence="4">DedD protein</fullName>
    </submittedName>
</protein>
<gene>
    <name evidence="4" type="ORF">HRUBRA_02641</name>
</gene>
<accession>A0A095VN45</accession>
<comment type="caution">
    <text evidence="4">The sequence shown here is derived from an EMBL/GenBank/DDBJ whole genome shotgun (WGS) entry which is preliminary data.</text>
</comment>
<evidence type="ECO:0000313" key="5">
    <source>
        <dbReference type="Proteomes" id="UP000029640"/>
    </source>
</evidence>
<dbReference type="GO" id="GO:0030428">
    <property type="term" value="C:cell septum"/>
    <property type="evidence" value="ECO:0007669"/>
    <property type="project" value="TreeGrafter"/>
</dbReference>
<dbReference type="RefSeq" id="WP_035517492.1">
    <property type="nucleotide sequence ID" value="NZ_KN234780.1"/>
</dbReference>
<evidence type="ECO:0000256" key="2">
    <source>
        <dbReference type="SAM" id="Phobius"/>
    </source>
</evidence>
<dbReference type="PROSITE" id="PS51724">
    <property type="entry name" value="SPOR"/>
    <property type="match status" value="1"/>
</dbReference>
<dbReference type="GO" id="GO:0032506">
    <property type="term" value="P:cytokinetic process"/>
    <property type="evidence" value="ECO:0007669"/>
    <property type="project" value="TreeGrafter"/>
</dbReference>
<dbReference type="GO" id="GO:0042834">
    <property type="term" value="F:peptidoglycan binding"/>
    <property type="evidence" value="ECO:0007669"/>
    <property type="project" value="InterPro"/>
</dbReference>
<dbReference type="eggNOG" id="COG3147">
    <property type="taxonomic scope" value="Bacteria"/>
</dbReference>
<dbReference type="Proteomes" id="UP000029640">
    <property type="component" value="Unassembled WGS sequence"/>
</dbReference>
<sequence length="203" mass="21654">MDNVLKQRLVGALILVALGIVFWPIIFVPPEEARLREGIMAPPPPAVSREPLPAPSDAGLRGSPEREPPPAAPDVALPAADAPGAAAPGEAAAEPAPVPLPSSEDPYPTRDKAPEVAAFDDDGLPVAWVLQVATVSSAEKARKLRDELIGSGEKAFYEPLRRDGTTLYRVYVGPKFERARLGPVKVRVDARYGVKSLVSRYVP</sequence>
<dbReference type="STRING" id="1265313.HRUBRA_02641"/>
<dbReference type="HOGENOM" id="CLU_068683_2_1_6"/>
<dbReference type="SUPFAM" id="SSF110997">
    <property type="entry name" value="Sporulation related repeat"/>
    <property type="match status" value="1"/>
</dbReference>
<keyword evidence="2" id="KW-0812">Transmembrane</keyword>
<dbReference type="Pfam" id="PF05036">
    <property type="entry name" value="SPOR"/>
    <property type="match status" value="1"/>
</dbReference>
<dbReference type="AlphaFoldDB" id="A0A095VN45"/>
<dbReference type="InterPro" id="IPR036680">
    <property type="entry name" value="SPOR-like_sf"/>
</dbReference>
<evidence type="ECO:0000313" key="4">
    <source>
        <dbReference type="EMBL" id="KGE02800.1"/>
    </source>
</evidence>
<reference evidence="4 5" key="1">
    <citation type="journal article" date="2014" name="Genome Announc.">
        <title>Genome Sequence of Gammaproteobacterial Pseudohaliea rubra Type Strain DSM 19751, Isolated from Coastal Seawater of the Mediterranean Sea.</title>
        <authorList>
            <person name="Spring S."/>
            <person name="Fiebig A."/>
            <person name="Riedel T."/>
            <person name="Goker M."/>
            <person name="Klenk H.P."/>
        </authorList>
    </citation>
    <scope>NUCLEOTIDE SEQUENCE [LARGE SCALE GENOMIC DNA]</scope>
    <source>
        <strain evidence="4 5">DSM 19751</strain>
    </source>
</reference>
<feature type="compositionally biased region" description="Low complexity" evidence="1">
    <location>
        <begin position="73"/>
        <end position="95"/>
    </location>
</feature>
<keyword evidence="2" id="KW-1133">Transmembrane helix</keyword>
<proteinExistence type="predicted"/>
<dbReference type="Gene3D" id="3.30.70.1070">
    <property type="entry name" value="Sporulation related repeat"/>
    <property type="match status" value="1"/>
</dbReference>